<dbReference type="Pfam" id="PF12770">
    <property type="entry name" value="CHAT"/>
    <property type="match status" value="1"/>
</dbReference>
<reference evidence="2" key="1">
    <citation type="submission" date="2020-01" db="EMBL/GenBank/DDBJ databases">
        <title>Identification and distribution of gene clusters putatively required for synthesis of sphingolipid metabolism inhibitors in phylogenetically diverse species of the filamentous fungus Fusarium.</title>
        <authorList>
            <person name="Kim H.-S."/>
            <person name="Busman M."/>
            <person name="Brown D.W."/>
            <person name="Divon H."/>
            <person name="Uhlig S."/>
            <person name="Proctor R.H."/>
        </authorList>
    </citation>
    <scope>NUCLEOTIDE SEQUENCE</scope>
    <source>
        <strain evidence="2">NRRL 53441</strain>
    </source>
</reference>
<dbReference type="Proteomes" id="UP000605986">
    <property type="component" value="Unassembled WGS sequence"/>
</dbReference>
<gene>
    <name evidence="2" type="ORF">F53441_13350</name>
</gene>
<comment type="caution">
    <text evidence="2">The sequence shown here is derived from an EMBL/GenBank/DDBJ whole genome shotgun (WGS) entry which is preliminary data.</text>
</comment>
<name>A0A8H4JPT2_9HYPO</name>
<dbReference type="EMBL" id="JAADJG010000826">
    <property type="protein sequence ID" value="KAF4435986.1"/>
    <property type="molecule type" value="Genomic_DNA"/>
</dbReference>
<dbReference type="OrthoDB" id="5099682at2759"/>
<dbReference type="PANTHER" id="PTHR10098:SF108">
    <property type="entry name" value="TETRATRICOPEPTIDE REPEAT PROTEIN 28"/>
    <property type="match status" value="1"/>
</dbReference>
<feature type="domain" description="CHAT" evidence="1">
    <location>
        <begin position="9"/>
        <end position="218"/>
    </location>
</feature>
<evidence type="ECO:0000313" key="2">
    <source>
        <dbReference type="EMBL" id="KAF4435986.1"/>
    </source>
</evidence>
<evidence type="ECO:0000259" key="1">
    <source>
        <dbReference type="Pfam" id="PF12770"/>
    </source>
</evidence>
<proteinExistence type="predicted"/>
<evidence type="ECO:0000313" key="3">
    <source>
        <dbReference type="Proteomes" id="UP000605986"/>
    </source>
</evidence>
<dbReference type="PANTHER" id="PTHR10098">
    <property type="entry name" value="RAPSYN-RELATED"/>
    <property type="match status" value="1"/>
</dbReference>
<accession>A0A8H4JPT2</accession>
<dbReference type="AlphaFoldDB" id="A0A8H4JPT2"/>
<sequence length="221" mass="24334">MRRKNSLTLEESSLSSLPSAKVEIEAIRQLISNTMALNGGEAKKEKFSAHLGNYRVLHFAIHGSLSKEVPVLSAIHLSDSQNITVEDSMCQDLRAELVVLSACNTGRGEVTNGHDMIGFARVLLAAGVKSVFVSLWSVDDDVTSFLMTRFYQHLEKEWSPAGTLQAAQLATQQATRHKVKGFLQGLRTIEPELELTGPTYGETGSYSHPIYWAPFITINKS</sequence>
<organism evidence="2 3">
    <name type="scientific">Fusarium austroafricanum</name>
    <dbReference type="NCBI Taxonomy" id="2364996"/>
    <lineage>
        <taxon>Eukaryota</taxon>
        <taxon>Fungi</taxon>
        <taxon>Dikarya</taxon>
        <taxon>Ascomycota</taxon>
        <taxon>Pezizomycotina</taxon>
        <taxon>Sordariomycetes</taxon>
        <taxon>Hypocreomycetidae</taxon>
        <taxon>Hypocreales</taxon>
        <taxon>Nectriaceae</taxon>
        <taxon>Fusarium</taxon>
        <taxon>Fusarium concolor species complex</taxon>
    </lineage>
</organism>
<protein>
    <submittedName>
        <fullName evidence="2">Tetratricopeptide repeat domain protein</fullName>
    </submittedName>
</protein>
<keyword evidence="3" id="KW-1185">Reference proteome</keyword>
<dbReference type="InterPro" id="IPR024983">
    <property type="entry name" value="CHAT_dom"/>
</dbReference>